<evidence type="ECO:0000256" key="3">
    <source>
        <dbReference type="ARBA" id="ARBA00022737"/>
    </source>
</evidence>
<keyword evidence="2" id="KW-0732">Signal</keyword>
<dbReference type="PROSITE" id="PS51450">
    <property type="entry name" value="LRR"/>
    <property type="match status" value="2"/>
</dbReference>
<dbReference type="InterPro" id="IPR032675">
    <property type="entry name" value="LRR_dom_sf"/>
</dbReference>
<evidence type="ECO:0000313" key="6">
    <source>
        <dbReference type="Proteomes" id="UP001432027"/>
    </source>
</evidence>
<keyword evidence="6" id="KW-1185">Reference proteome</keyword>
<evidence type="ECO:0000259" key="4">
    <source>
        <dbReference type="SMART" id="SM00082"/>
    </source>
</evidence>
<evidence type="ECO:0000256" key="1">
    <source>
        <dbReference type="ARBA" id="ARBA00022614"/>
    </source>
</evidence>
<dbReference type="SMART" id="SM00369">
    <property type="entry name" value="LRR_TYP"/>
    <property type="match status" value="4"/>
</dbReference>
<dbReference type="Pfam" id="PF12799">
    <property type="entry name" value="LRR_4"/>
    <property type="match status" value="1"/>
</dbReference>
<keyword evidence="3" id="KW-0677">Repeat</keyword>
<dbReference type="GO" id="GO:0016020">
    <property type="term" value="C:membrane"/>
    <property type="evidence" value="ECO:0007669"/>
    <property type="project" value="TreeGrafter"/>
</dbReference>
<dbReference type="PANTHER" id="PTHR24364">
    <property type="entry name" value="LP06937P"/>
    <property type="match status" value="1"/>
</dbReference>
<gene>
    <name evidence="5" type="ORF">PENTCL1PPCAC_27017</name>
</gene>
<sequence>QAIFSSGSIFTEGPTTNGRPDSIRLRMLGSLLIFSSLLLISHGRERNNGRQQFASEDPNSRFICEGQLAEYAACQCNEAEGDVSCINAQFVDTSIFASLESYYKGLNRITFHGNNFQDLPSGSLFGSSSSSYSNLDTLNISANYIVNLHSNALQGLRNLKTLDLSNNEIVLLESDIGFLQNTPKLTELMLRRAFTMTSNRSSQFDMMMKMFEKAKLEKLEVLDLSYNFLSSIPFDLPCPFPKLTRLDLRQNFLTNFVVNETCLANIRTIDLSRNQIHSLDAPFRQLANNLKDESLILKNSFYCDCKSGEWIQWLRSTRVVREKSSLICDRASPSTYKGTRLVEVPIDKLDCSIDVWNDNPASSYSIILSILIVSIQLLR</sequence>
<accession>A0AAV5UEP1</accession>
<dbReference type="InterPro" id="IPR052286">
    <property type="entry name" value="Wnt_signaling_inhibitor"/>
</dbReference>
<dbReference type="SMART" id="SM00082">
    <property type="entry name" value="LRRCT"/>
    <property type="match status" value="1"/>
</dbReference>
<proteinExistence type="predicted"/>
<evidence type="ECO:0000313" key="5">
    <source>
        <dbReference type="EMBL" id="GMT04843.1"/>
    </source>
</evidence>
<dbReference type="EMBL" id="BTSX01000006">
    <property type="protein sequence ID" value="GMT04843.1"/>
    <property type="molecule type" value="Genomic_DNA"/>
</dbReference>
<name>A0AAV5UEP1_9BILA</name>
<dbReference type="PANTHER" id="PTHR24364:SF18">
    <property type="entry name" value="LP06937P"/>
    <property type="match status" value="1"/>
</dbReference>
<dbReference type="AlphaFoldDB" id="A0AAV5UEP1"/>
<dbReference type="InterPro" id="IPR025875">
    <property type="entry name" value="Leu-rich_rpt_4"/>
</dbReference>
<keyword evidence="1" id="KW-0433">Leucine-rich repeat</keyword>
<dbReference type="Proteomes" id="UP001432027">
    <property type="component" value="Unassembled WGS sequence"/>
</dbReference>
<protein>
    <recommendedName>
        <fullName evidence="4">LRRCT domain-containing protein</fullName>
    </recommendedName>
</protein>
<dbReference type="InterPro" id="IPR003591">
    <property type="entry name" value="Leu-rich_rpt_typical-subtyp"/>
</dbReference>
<dbReference type="SUPFAM" id="SSF52058">
    <property type="entry name" value="L domain-like"/>
    <property type="match status" value="1"/>
</dbReference>
<dbReference type="Pfam" id="PF13855">
    <property type="entry name" value="LRR_8"/>
    <property type="match status" value="1"/>
</dbReference>
<comment type="caution">
    <text evidence="5">The sequence shown here is derived from an EMBL/GenBank/DDBJ whole genome shotgun (WGS) entry which is preliminary data.</text>
</comment>
<dbReference type="InterPro" id="IPR001611">
    <property type="entry name" value="Leu-rich_rpt"/>
</dbReference>
<feature type="non-terminal residue" evidence="5">
    <location>
        <position position="1"/>
    </location>
</feature>
<dbReference type="PRINTS" id="PR00019">
    <property type="entry name" value="LEURICHRPT"/>
</dbReference>
<evidence type="ECO:0000256" key="2">
    <source>
        <dbReference type="ARBA" id="ARBA00022729"/>
    </source>
</evidence>
<reference evidence="5" key="1">
    <citation type="submission" date="2023-10" db="EMBL/GenBank/DDBJ databases">
        <title>Genome assembly of Pristionchus species.</title>
        <authorList>
            <person name="Yoshida K."/>
            <person name="Sommer R.J."/>
        </authorList>
    </citation>
    <scope>NUCLEOTIDE SEQUENCE</scope>
    <source>
        <strain evidence="5">RS0144</strain>
    </source>
</reference>
<organism evidence="5 6">
    <name type="scientific">Pristionchus entomophagus</name>
    <dbReference type="NCBI Taxonomy" id="358040"/>
    <lineage>
        <taxon>Eukaryota</taxon>
        <taxon>Metazoa</taxon>
        <taxon>Ecdysozoa</taxon>
        <taxon>Nematoda</taxon>
        <taxon>Chromadorea</taxon>
        <taxon>Rhabditida</taxon>
        <taxon>Rhabditina</taxon>
        <taxon>Diplogasteromorpha</taxon>
        <taxon>Diplogasteroidea</taxon>
        <taxon>Neodiplogasteridae</taxon>
        <taxon>Pristionchus</taxon>
    </lineage>
</organism>
<dbReference type="Gene3D" id="3.80.10.10">
    <property type="entry name" value="Ribonuclease Inhibitor"/>
    <property type="match status" value="1"/>
</dbReference>
<feature type="domain" description="LRRCT" evidence="4">
    <location>
        <begin position="299"/>
        <end position="352"/>
    </location>
</feature>
<dbReference type="InterPro" id="IPR000483">
    <property type="entry name" value="Cys-rich_flank_reg_C"/>
</dbReference>